<name>A0ABR1KEJ9_9PEZI</name>
<feature type="region of interest" description="Disordered" evidence="1">
    <location>
        <begin position="1"/>
        <end position="38"/>
    </location>
</feature>
<dbReference type="EMBL" id="JBBPHU010000010">
    <property type="protein sequence ID" value="KAK7513187.1"/>
    <property type="molecule type" value="Genomic_DNA"/>
</dbReference>
<feature type="compositionally biased region" description="Basic and acidic residues" evidence="1">
    <location>
        <begin position="13"/>
        <end position="23"/>
    </location>
</feature>
<proteinExistence type="predicted"/>
<evidence type="ECO:0000256" key="1">
    <source>
        <dbReference type="SAM" id="MobiDB-lite"/>
    </source>
</evidence>
<accession>A0ABR1KEJ9</accession>
<reference evidence="2 3" key="1">
    <citation type="submission" date="2024-04" db="EMBL/GenBank/DDBJ databases">
        <title>Phyllosticta paracitricarpa is synonymous to the EU quarantine fungus P. citricarpa based on phylogenomic analyses.</title>
        <authorList>
            <consortium name="Lawrence Berkeley National Laboratory"/>
            <person name="Van Ingen-Buijs V.A."/>
            <person name="Van Westerhoven A.C."/>
            <person name="Haridas S."/>
            <person name="Skiadas P."/>
            <person name="Martin F."/>
            <person name="Groenewald J.Z."/>
            <person name="Crous P.W."/>
            <person name="Seidl M.F."/>
        </authorList>
    </citation>
    <scope>NUCLEOTIDE SEQUENCE [LARGE SCALE GENOMIC DNA]</scope>
    <source>
        <strain evidence="2 3">CBS 123371</strain>
    </source>
</reference>
<dbReference type="Proteomes" id="UP001363622">
    <property type="component" value="Unassembled WGS sequence"/>
</dbReference>
<dbReference type="Gene3D" id="1.20.1250.20">
    <property type="entry name" value="MFS general substrate transporter like domains"/>
    <property type="match status" value="1"/>
</dbReference>
<organism evidence="2 3">
    <name type="scientific">Phyllosticta citriasiana</name>
    <dbReference type="NCBI Taxonomy" id="595635"/>
    <lineage>
        <taxon>Eukaryota</taxon>
        <taxon>Fungi</taxon>
        <taxon>Dikarya</taxon>
        <taxon>Ascomycota</taxon>
        <taxon>Pezizomycotina</taxon>
        <taxon>Dothideomycetes</taxon>
        <taxon>Dothideomycetes incertae sedis</taxon>
        <taxon>Botryosphaeriales</taxon>
        <taxon>Phyllostictaceae</taxon>
        <taxon>Phyllosticta</taxon>
    </lineage>
</organism>
<feature type="compositionally biased region" description="Polar residues" evidence="1">
    <location>
        <begin position="1"/>
        <end position="10"/>
    </location>
</feature>
<protein>
    <submittedName>
        <fullName evidence="2">Uncharacterized protein</fullName>
    </submittedName>
</protein>
<sequence length="117" mass="12672">MAMRDTQGNSMRLKKDDTIRIEDVSNGESNGPIDDSIEQTERGKMTWVICIAVSTGGFLFGEDTFQSAPRRLLDQQGTGYDTGVISAVLVTIDQDLGQDLSSSEQELITSLAPASPM</sequence>
<evidence type="ECO:0000313" key="3">
    <source>
        <dbReference type="Proteomes" id="UP001363622"/>
    </source>
</evidence>
<dbReference type="InterPro" id="IPR036259">
    <property type="entry name" value="MFS_trans_sf"/>
</dbReference>
<evidence type="ECO:0000313" key="2">
    <source>
        <dbReference type="EMBL" id="KAK7513187.1"/>
    </source>
</evidence>
<keyword evidence="3" id="KW-1185">Reference proteome</keyword>
<comment type="caution">
    <text evidence="2">The sequence shown here is derived from an EMBL/GenBank/DDBJ whole genome shotgun (WGS) entry which is preliminary data.</text>
</comment>
<gene>
    <name evidence="2" type="ORF">IWZ03DRAFT_47802</name>
</gene>